<evidence type="ECO:0000256" key="3">
    <source>
        <dbReference type="ARBA" id="ARBA00041148"/>
    </source>
</evidence>
<dbReference type="Gene3D" id="3.30.505.50">
    <property type="entry name" value="Sigma 54 modulation/S30EA ribosomal protein, C-terminal domain"/>
    <property type="match status" value="1"/>
</dbReference>
<dbReference type="NCBIfam" id="TIGR00741">
    <property type="entry name" value="yfiA"/>
    <property type="match status" value="1"/>
</dbReference>
<comment type="similarity">
    <text evidence="4">Belongs to the HPF/YfiA ribosome-associated protein family. Long HPF subfamily.</text>
</comment>
<dbReference type="GO" id="GO:0022627">
    <property type="term" value="C:cytosolic small ribosomal subunit"/>
    <property type="evidence" value="ECO:0007669"/>
    <property type="project" value="TreeGrafter"/>
</dbReference>
<dbReference type="GO" id="GO:0043024">
    <property type="term" value="F:ribosomal small subunit binding"/>
    <property type="evidence" value="ECO:0007669"/>
    <property type="project" value="TreeGrafter"/>
</dbReference>
<reference evidence="6" key="1">
    <citation type="journal article" date="2020" name="mSystems">
        <title>Genome- and Community-Level Interaction Insights into Carbon Utilization and Element Cycling Functions of Hydrothermarchaeota in Hydrothermal Sediment.</title>
        <authorList>
            <person name="Zhou Z."/>
            <person name="Liu Y."/>
            <person name="Xu W."/>
            <person name="Pan J."/>
            <person name="Luo Z.H."/>
            <person name="Li M."/>
        </authorList>
    </citation>
    <scope>NUCLEOTIDE SEQUENCE [LARGE SCALE GENOMIC DNA]</scope>
    <source>
        <strain evidence="6">SpSt-853</strain>
    </source>
</reference>
<evidence type="ECO:0000259" key="5">
    <source>
        <dbReference type="Pfam" id="PF16321"/>
    </source>
</evidence>
<dbReference type="CDD" id="cd00552">
    <property type="entry name" value="RaiA"/>
    <property type="match status" value="1"/>
</dbReference>
<dbReference type="GO" id="GO:0045900">
    <property type="term" value="P:negative regulation of translational elongation"/>
    <property type="evidence" value="ECO:0007669"/>
    <property type="project" value="TreeGrafter"/>
</dbReference>
<keyword evidence="1 4" id="KW-0810">Translation regulation</keyword>
<dbReference type="EMBL" id="DTKJ01000030">
    <property type="protein sequence ID" value="HGZ11438.1"/>
    <property type="molecule type" value="Genomic_DNA"/>
</dbReference>
<name>A0A7C5EPE2_9BACT</name>
<protein>
    <recommendedName>
        <fullName evidence="3 4">Ribosome hibernation promoting factor</fullName>
        <shortName evidence="4">HPF</shortName>
    </recommendedName>
</protein>
<dbReference type="InterPro" id="IPR032528">
    <property type="entry name" value="Ribosom_S30AE_C"/>
</dbReference>
<dbReference type="PANTHER" id="PTHR33231">
    <property type="entry name" value="30S RIBOSOMAL PROTEIN"/>
    <property type="match status" value="1"/>
</dbReference>
<dbReference type="PANTHER" id="PTHR33231:SF1">
    <property type="entry name" value="30S RIBOSOMAL PROTEIN"/>
    <property type="match status" value="1"/>
</dbReference>
<dbReference type="SUPFAM" id="SSF69754">
    <property type="entry name" value="Ribosome binding protein Y (YfiA homologue)"/>
    <property type="match status" value="1"/>
</dbReference>
<comment type="subunit">
    <text evidence="2">Associates exclusively with 100S ribosomes, which are dimers of 70S ribosomes.</text>
</comment>
<evidence type="ECO:0000313" key="6">
    <source>
        <dbReference type="EMBL" id="HGZ11438.1"/>
    </source>
</evidence>
<dbReference type="InterPro" id="IPR036567">
    <property type="entry name" value="RHF-like"/>
</dbReference>
<evidence type="ECO:0000256" key="2">
    <source>
        <dbReference type="ARBA" id="ARBA00038695"/>
    </source>
</evidence>
<dbReference type="InterPro" id="IPR038416">
    <property type="entry name" value="Ribosom_S30AE_C_sf"/>
</dbReference>
<dbReference type="InterPro" id="IPR003489">
    <property type="entry name" value="RHF/RaiA"/>
</dbReference>
<evidence type="ECO:0000256" key="1">
    <source>
        <dbReference type="ARBA" id="ARBA00022845"/>
    </source>
</evidence>
<sequence>MLSLPAVRWPNTGGCWEYCHPASGKDLGSVRKTFPLPPLPDSAAPSDIGPTEESMQISVTFRQIEPSEALKNYVTERLKKFKRYLEGPLEAHVVLGLEKFRHLADVTINSNGRIIKGREENTDMYAAIDLVMDKIDMQLRRYREKLREVKGERSRGTAATAALEEEEEALPPIRRFQVEVPPLEVVDAVNLLNSRKQELLVFTDVNTGALSILYRRPDGSLALAEPVLS</sequence>
<dbReference type="Gene3D" id="3.30.160.100">
    <property type="entry name" value="Ribosome hibernation promotion factor-like"/>
    <property type="match status" value="1"/>
</dbReference>
<gene>
    <name evidence="6" type="primary">raiA</name>
    <name evidence="4" type="synonym">hpf</name>
    <name evidence="6" type="ORF">ENW48_04390</name>
</gene>
<dbReference type="AlphaFoldDB" id="A0A7C5EPE2"/>
<organism evidence="6">
    <name type="scientific">Desulfobacca acetoxidans</name>
    <dbReference type="NCBI Taxonomy" id="60893"/>
    <lineage>
        <taxon>Bacteria</taxon>
        <taxon>Pseudomonadati</taxon>
        <taxon>Thermodesulfobacteriota</taxon>
        <taxon>Desulfobaccia</taxon>
        <taxon>Desulfobaccales</taxon>
        <taxon>Desulfobaccaceae</taxon>
        <taxon>Desulfobacca</taxon>
    </lineage>
</organism>
<comment type="subunit">
    <text evidence="4">Interacts with 100S ribosomes.</text>
</comment>
<dbReference type="InterPro" id="IPR050574">
    <property type="entry name" value="HPF/YfiA_ribosome-assoc"/>
</dbReference>
<evidence type="ECO:0000256" key="4">
    <source>
        <dbReference type="HAMAP-Rule" id="MF_00839"/>
    </source>
</evidence>
<feature type="domain" description="Sigma 54 modulation/S30EA ribosomal protein C-terminal" evidence="5">
    <location>
        <begin position="173"/>
        <end position="221"/>
    </location>
</feature>
<proteinExistence type="inferred from homology"/>
<accession>A0A7C5EPE2</accession>
<comment type="subcellular location">
    <subcellularLocation>
        <location evidence="4">Cytoplasm</location>
    </subcellularLocation>
</comment>
<keyword evidence="4" id="KW-0963">Cytoplasm</keyword>
<comment type="function">
    <text evidence="4">Required for dimerization of active 70S ribosomes into 100S ribosomes in stationary phase; 100S ribosomes are translationally inactive and sometimes present during exponential growth.</text>
</comment>
<dbReference type="InterPro" id="IPR034694">
    <property type="entry name" value="HPF_long/plastid"/>
</dbReference>
<dbReference type="Pfam" id="PF16321">
    <property type="entry name" value="Ribosom_S30AE_C"/>
    <property type="match status" value="1"/>
</dbReference>
<dbReference type="HAMAP" id="MF_00839">
    <property type="entry name" value="HPF"/>
    <property type="match status" value="1"/>
</dbReference>
<comment type="caution">
    <text evidence="6">The sequence shown here is derived from an EMBL/GenBank/DDBJ whole genome shotgun (WGS) entry which is preliminary data.</text>
</comment>
<dbReference type="Pfam" id="PF02482">
    <property type="entry name" value="Ribosomal_S30AE"/>
    <property type="match status" value="1"/>
</dbReference>